<gene>
    <name evidence="1" type="ORF">HannXRQ_Chr05g0160001</name>
</gene>
<dbReference type="InterPro" id="IPR036322">
    <property type="entry name" value="WD40_repeat_dom_sf"/>
</dbReference>
<keyword evidence="2" id="KW-1185">Reference proteome</keyword>
<reference evidence="2" key="1">
    <citation type="journal article" date="2017" name="Nature">
        <title>The sunflower genome provides insights into oil metabolism, flowering and Asterid evolution.</title>
        <authorList>
            <person name="Badouin H."/>
            <person name="Gouzy J."/>
            <person name="Grassa C.J."/>
            <person name="Murat F."/>
            <person name="Staton S.E."/>
            <person name="Cottret L."/>
            <person name="Lelandais-Briere C."/>
            <person name="Owens G.L."/>
            <person name="Carrere S."/>
            <person name="Mayjonade B."/>
            <person name="Legrand L."/>
            <person name="Gill N."/>
            <person name="Kane N.C."/>
            <person name="Bowers J.E."/>
            <person name="Hubner S."/>
            <person name="Bellec A."/>
            <person name="Berard A."/>
            <person name="Berges H."/>
            <person name="Blanchet N."/>
            <person name="Boniface M.C."/>
            <person name="Brunel D."/>
            <person name="Catrice O."/>
            <person name="Chaidir N."/>
            <person name="Claudel C."/>
            <person name="Donnadieu C."/>
            <person name="Faraut T."/>
            <person name="Fievet G."/>
            <person name="Helmstetter N."/>
            <person name="King M."/>
            <person name="Knapp S.J."/>
            <person name="Lai Z."/>
            <person name="Le Paslier M.C."/>
            <person name="Lippi Y."/>
            <person name="Lorenzon L."/>
            <person name="Mandel J.R."/>
            <person name="Marage G."/>
            <person name="Marchand G."/>
            <person name="Marquand E."/>
            <person name="Bret-Mestries E."/>
            <person name="Morien E."/>
            <person name="Nambeesan S."/>
            <person name="Nguyen T."/>
            <person name="Pegot-Espagnet P."/>
            <person name="Pouilly N."/>
            <person name="Raftis F."/>
            <person name="Sallet E."/>
            <person name="Schiex T."/>
            <person name="Thomas J."/>
            <person name="Vandecasteele C."/>
            <person name="Vares D."/>
            <person name="Vear F."/>
            <person name="Vautrin S."/>
            <person name="Crespi M."/>
            <person name="Mangin B."/>
            <person name="Burke J.M."/>
            <person name="Salse J."/>
            <person name="Munos S."/>
            <person name="Vincourt P."/>
            <person name="Rieseberg L.H."/>
            <person name="Langlade N.B."/>
        </authorList>
    </citation>
    <scope>NUCLEOTIDE SEQUENCE [LARGE SCALE GENOMIC DNA]</scope>
    <source>
        <strain evidence="2">cv. SF193</strain>
    </source>
</reference>
<dbReference type="Proteomes" id="UP000215914">
    <property type="component" value="Chromosome 5"/>
</dbReference>
<evidence type="ECO:0000313" key="1">
    <source>
        <dbReference type="EMBL" id="OTG26561.1"/>
    </source>
</evidence>
<evidence type="ECO:0000313" key="2">
    <source>
        <dbReference type="Proteomes" id="UP000215914"/>
    </source>
</evidence>
<dbReference type="AlphaFoldDB" id="A0A251UW47"/>
<protein>
    <submittedName>
        <fullName evidence="1">Putative WD40-repeat-containing domain-containing protein</fullName>
    </submittedName>
</protein>
<accession>A0A251UW47</accession>
<dbReference type="PANTHER" id="PTHR43991:SF43">
    <property type="entry name" value="WD40_YVTN REPEAT-LIKE-CONTAINING DOMAIN-CONTAINING PROTEIN-RELATED"/>
    <property type="match status" value="1"/>
</dbReference>
<dbReference type="PANTHER" id="PTHR43991">
    <property type="entry name" value="WD REPEAT PROTEIN (AFU_ORTHOLOGUE AFUA_8G05640)-RELATED"/>
    <property type="match status" value="1"/>
</dbReference>
<organism evidence="1 2">
    <name type="scientific">Helianthus annuus</name>
    <name type="common">Common sunflower</name>
    <dbReference type="NCBI Taxonomy" id="4232"/>
    <lineage>
        <taxon>Eukaryota</taxon>
        <taxon>Viridiplantae</taxon>
        <taxon>Streptophyta</taxon>
        <taxon>Embryophyta</taxon>
        <taxon>Tracheophyta</taxon>
        <taxon>Spermatophyta</taxon>
        <taxon>Magnoliopsida</taxon>
        <taxon>eudicotyledons</taxon>
        <taxon>Gunneridae</taxon>
        <taxon>Pentapetalae</taxon>
        <taxon>asterids</taxon>
        <taxon>campanulids</taxon>
        <taxon>Asterales</taxon>
        <taxon>Asteraceae</taxon>
        <taxon>Asteroideae</taxon>
        <taxon>Heliantheae alliance</taxon>
        <taxon>Heliantheae</taxon>
        <taxon>Helianthus</taxon>
    </lineage>
</organism>
<dbReference type="InParanoid" id="A0A251UW47"/>
<sequence length="440" mass="50754">MHLKQVMCYVCSLVFSTNNLRETSMSKGRCRCPLRPQNECEKVVWKPDLHVEHTVPWVAYSWCIHFIKWQKKGIRLDIANYVDGEEEEESGGDQSLDDHDMICPMLKQERESTETMKTFSYRAMLSIRLYEQGVRFCTRTTYENKSSSNNDCGVREYDMDGFQLVNHYLFIRPVNFHNYMAEYGDISDSSDHTYEETDDEDQIGYGSIRPLLKQEPVKIFRAFVEGMRLTREQYRRGRLIQYVNYEDIPLSGQTADMIYKQTSKGGTYYDFFHNSRAVTPTAVHFQLRNMVCATSKHDVYVVSNDSIMHWSSVSQNLTEILNFSGHVAPTEKHDGSLLEGFMQTDISTLAVNDDFLVAGGAEGELVCKKLYQQGVCFCTRVINEDNALTTAIKIYPALSGGKHFLTSNNDCGVREYDMDGFQLVNHFRFPWPVNVFPRDS</sequence>
<dbReference type="SUPFAM" id="SSF50978">
    <property type="entry name" value="WD40 repeat-like"/>
    <property type="match status" value="1"/>
</dbReference>
<proteinExistence type="predicted"/>
<name>A0A251UW47_HELAN</name>
<dbReference type="EMBL" id="CM007894">
    <property type="protein sequence ID" value="OTG26561.1"/>
    <property type="molecule type" value="Genomic_DNA"/>
</dbReference>